<keyword evidence="2" id="KW-1185">Reference proteome</keyword>
<evidence type="ECO:0000313" key="1">
    <source>
        <dbReference type="EMBL" id="MBB3060457.1"/>
    </source>
</evidence>
<dbReference type="Proteomes" id="UP000535937">
    <property type="component" value="Unassembled WGS sequence"/>
</dbReference>
<dbReference type="EMBL" id="JACHWZ010000005">
    <property type="protein sequence ID" value="MBB3060457.1"/>
    <property type="molecule type" value="Genomic_DNA"/>
</dbReference>
<evidence type="ECO:0000313" key="2">
    <source>
        <dbReference type="Proteomes" id="UP000535937"/>
    </source>
</evidence>
<accession>A0A7W4WB58</accession>
<comment type="caution">
    <text evidence="1">The sequence shown here is derived from an EMBL/GenBank/DDBJ whole genome shotgun (WGS) entry which is preliminary data.</text>
</comment>
<gene>
    <name evidence="1" type="ORF">FHS09_001276</name>
</gene>
<proteinExistence type="predicted"/>
<reference evidence="1 2" key="1">
    <citation type="submission" date="2020-08" db="EMBL/GenBank/DDBJ databases">
        <title>Genomic Encyclopedia of Type Strains, Phase III (KMG-III): the genomes of soil and plant-associated and newly described type strains.</title>
        <authorList>
            <person name="Whitman W."/>
        </authorList>
    </citation>
    <scope>NUCLEOTIDE SEQUENCE [LARGE SCALE GENOMIC DNA]</scope>
    <source>
        <strain evidence="1 2">CECT 8799</strain>
    </source>
</reference>
<sequence length="86" mass="10047">MAAIGIRYEASLIAAMDRFLLLQNLHFRWAAFRHPWRSPLLQRLLRAGEEVVLDQLQYQQHRYQDKNDISAIHADAFNSFCSTSQS</sequence>
<dbReference type="AlphaFoldDB" id="A0A7W4WB58"/>
<organism evidence="1 2">
    <name type="scientific">Microbulbifer rhizosphaerae</name>
    <dbReference type="NCBI Taxonomy" id="1562603"/>
    <lineage>
        <taxon>Bacteria</taxon>
        <taxon>Pseudomonadati</taxon>
        <taxon>Pseudomonadota</taxon>
        <taxon>Gammaproteobacteria</taxon>
        <taxon>Cellvibrionales</taxon>
        <taxon>Microbulbiferaceae</taxon>
        <taxon>Microbulbifer</taxon>
    </lineage>
</organism>
<name>A0A7W4WB58_9GAMM</name>
<protein>
    <submittedName>
        <fullName evidence="1">Uncharacterized protein</fullName>
    </submittedName>
</protein>